<accession>A0AAV7F5E6</accession>
<protein>
    <submittedName>
        <fullName evidence="1">Uncharacterized protein</fullName>
    </submittedName>
</protein>
<reference evidence="1 2" key="1">
    <citation type="submission" date="2021-07" db="EMBL/GenBank/DDBJ databases">
        <title>The Aristolochia fimbriata genome: insights into angiosperm evolution, floral development and chemical biosynthesis.</title>
        <authorList>
            <person name="Jiao Y."/>
        </authorList>
    </citation>
    <scope>NUCLEOTIDE SEQUENCE [LARGE SCALE GENOMIC DNA]</scope>
    <source>
        <strain evidence="1">IBCAS-2021</strain>
        <tissue evidence="1">Leaf</tissue>
    </source>
</reference>
<gene>
    <name evidence="1" type="ORF">H6P81_000053</name>
</gene>
<evidence type="ECO:0000313" key="2">
    <source>
        <dbReference type="Proteomes" id="UP000825729"/>
    </source>
</evidence>
<organism evidence="1 2">
    <name type="scientific">Aristolochia fimbriata</name>
    <name type="common">White veined hardy Dutchman's pipe vine</name>
    <dbReference type="NCBI Taxonomy" id="158543"/>
    <lineage>
        <taxon>Eukaryota</taxon>
        <taxon>Viridiplantae</taxon>
        <taxon>Streptophyta</taxon>
        <taxon>Embryophyta</taxon>
        <taxon>Tracheophyta</taxon>
        <taxon>Spermatophyta</taxon>
        <taxon>Magnoliopsida</taxon>
        <taxon>Magnoliidae</taxon>
        <taxon>Piperales</taxon>
        <taxon>Aristolochiaceae</taxon>
        <taxon>Aristolochia</taxon>
    </lineage>
</organism>
<dbReference type="EMBL" id="JAINDJ010000002">
    <property type="protein sequence ID" value="KAG9455545.1"/>
    <property type="molecule type" value="Genomic_DNA"/>
</dbReference>
<sequence length="102" mass="11621">MSSSSSEVEIYCEEHGRVGWERPDAGALWRSLPLKSAAAASGRIPFRHQKDWAQIDPKKKYSLSPTQTRESFAALRGREEIVSFDLFPGLQLSKWIWKQKTA</sequence>
<evidence type="ECO:0000313" key="1">
    <source>
        <dbReference type="EMBL" id="KAG9455545.1"/>
    </source>
</evidence>
<dbReference type="AlphaFoldDB" id="A0AAV7F5E6"/>
<proteinExistence type="predicted"/>
<comment type="caution">
    <text evidence="1">The sequence shown here is derived from an EMBL/GenBank/DDBJ whole genome shotgun (WGS) entry which is preliminary data.</text>
</comment>
<dbReference type="Proteomes" id="UP000825729">
    <property type="component" value="Unassembled WGS sequence"/>
</dbReference>
<name>A0AAV7F5E6_ARIFI</name>
<keyword evidence="2" id="KW-1185">Reference proteome</keyword>